<organism evidence="1 2">
    <name type="scientific">Bacteroides caccae CL03T12C61</name>
    <dbReference type="NCBI Taxonomy" id="997873"/>
    <lineage>
        <taxon>Bacteria</taxon>
        <taxon>Pseudomonadati</taxon>
        <taxon>Bacteroidota</taxon>
        <taxon>Bacteroidia</taxon>
        <taxon>Bacteroidales</taxon>
        <taxon>Bacteroidaceae</taxon>
        <taxon>Bacteroides</taxon>
    </lineage>
</organism>
<evidence type="ECO:0000313" key="1">
    <source>
        <dbReference type="EMBL" id="EIY18263.1"/>
    </source>
</evidence>
<dbReference type="AlphaFoldDB" id="I9PPN8"/>
<reference evidence="1 2" key="1">
    <citation type="submission" date="2012-02" db="EMBL/GenBank/DDBJ databases">
        <title>The Genome Sequence of Bacteroides caccae CL03T12C61.</title>
        <authorList>
            <consortium name="The Broad Institute Genome Sequencing Platform"/>
            <person name="Earl A."/>
            <person name="Ward D."/>
            <person name="Feldgarden M."/>
            <person name="Gevers D."/>
            <person name="Zitomersky N.L."/>
            <person name="Coyne M.J."/>
            <person name="Comstock L.E."/>
            <person name="Young S.K."/>
            <person name="Zeng Q."/>
            <person name="Gargeya S."/>
            <person name="Fitzgerald M."/>
            <person name="Haas B."/>
            <person name="Abouelleil A."/>
            <person name="Alvarado L."/>
            <person name="Arachchi H.M."/>
            <person name="Berlin A."/>
            <person name="Chapman S.B."/>
            <person name="Gearin G."/>
            <person name="Goldberg J."/>
            <person name="Griggs A."/>
            <person name="Gujja S."/>
            <person name="Hansen M."/>
            <person name="Heiman D."/>
            <person name="Howarth C."/>
            <person name="Larimer J."/>
            <person name="Lui A."/>
            <person name="MacDonald P.J.P."/>
            <person name="McCowen C."/>
            <person name="Montmayeur A."/>
            <person name="Murphy C."/>
            <person name="Neiman D."/>
            <person name="Pearson M."/>
            <person name="Priest M."/>
            <person name="Roberts A."/>
            <person name="Saif S."/>
            <person name="Shea T."/>
            <person name="Sisk P."/>
            <person name="Stolte C."/>
            <person name="Sykes S."/>
            <person name="Wortman J."/>
            <person name="Nusbaum C."/>
            <person name="Birren B."/>
        </authorList>
    </citation>
    <scope>NUCLEOTIDE SEQUENCE [LARGE SCALE GENOMIC DNA]</scope>
    <source>
        <strain evidence="1 2">CL03T12C61</strain>
    </source>
</reference>
<keyword evidence="2" id="KW-1185">Reference proteome</keyword>
<dbReference type="EMBL" id="AGXF01000016">
    <property type="protein sequence ID" value="EIY18263.1"/>
    <property type="molecule type" value="Genomic_DNA"/>
</dbReference>
<evidence type="ECO:0000313" key="2">
    <source>
        <dbReference type="Proteomes" id="UP000002965"/>
    </source>
</evidence>
<accession>I9PPN8</accession>
<dbReference type="HOGENOM" id="CLU_221674_0_0_10"/>
<gene>
    <name evidence="1" type="ORF">HMPREF1061_03176</name>
</gene>
<name>I9PPN8_9BACE</name>
<protein>
    <submittedName>
        <fullName evidence="1">Uncharacterized protein</fullName>
    </submittedName>
</protein>
<sequence>MRTFFFLSTKPRLSQAGALLLPKDFVS</sequence>
<comment type="caution">
    <text evidence="1">The sequence shown here is derived from an EMBL/GenBank/DDBJ whole genome shotgun (WGS) entry which is preliminary data.</text>
</comment>
<feature type="non-terminal residue" evidence="1">
    <location>
        <position position="27"/>
    </location>
</feature>
<proteinExistence type="predicted"/>
<dbReference type="Proteomes" id="UP000002965">
    <property type="component" value="Unassembled WGS sequence"/>
</dbReference>